<dbReference type="HOGENOM" id="CLU_2250608_0_0_1"/>
<keyword evidence="2" id="KW-1185">Reference proteome</keyword>
<dbReference type="EMBL" id="DS547131">
    <property type="protein sequence ID" value="EDR02398.1"/>
    <property type="molecule type" value="Genomic_DNA"/>
</dbReference>
<gene>
    <name evidence="1" type="ORF">LACBIDRAFT_309732</name>
</gene>
<dbReference type="Proteomes" id="UP000001194">
    <property type="component" value="Unassembled WGS sequence"/>
</dbReference>
<dbReference type="Gene3D" id="3.30.70.870">
    <property type="entry name" value="Elongation Factor G (Translational Gtpase), domain 3"/>
    <property type="match status" value="1"/>
</dbReference>
<dbReference type="OrthoDB" id="364892at2759"/>
<proteinExistence type="predicted"/>
<dbReference type="InParanoid" id="B0DSY5"/>
<organism evidence="2">
    <name type="scientific">Laccaria bicolor (strain S238N-H82 / ATCC MYA-4686)</name>
    <name type="common">Bicoloured deceiver</name>
    <name type="synonym">Laccaria laccata var. bicolor</name>
    <dbReference type="NCBI Taxonomy" id="486041"/>
    <lineage>
        <taxon>Eukaryota</taxon>
        <taxon>Fungi</taxon>
        <taxon>Dikarya</taxon>
        <taxon>Basidiomycota</taxon>
        <taxon>Agaricomycotina</taxon>
        <taxon>Agaricomycetes</taxon>
        <taxon>Agaricomycetidae</taxon>
        <taxon>Agaricales</taxon>
        <taxon>Agaricineae</taxon>
        <taxon>Hydnangiaceae</taxon>
        <taxon>Laccaria</taxon>
    </lineage>
</organism>
<protein>
    <submittedName>
        <fullName evidence="1">Predicted protein</fullName>
    </submittedName>
</protein>
<evidence type="ECO:0000313" key="2">
    <source>
        <dbReference type="Proteomes" id="UP000001194"/>
    </source>
</evidence>
<dbReference type="RefSeq" id="XP_001887075.1">
    <property type="nucleotide sequence ID" value="XM_001887040.1"/>
</dbReference>
<dbReference type="AlphaFoldDB" id="B0DSY5"/>
<evidence type="ECO:0000313" key="1">
    <source>
        <dbReference type="EMBL" id="EDR02398.1"/>
    </source>
</evidence>
<dbReference type="GeneID" id="6082705"/>
<dbReference type="STRING" id="486041.B0DSY5"/>
<sequence length="104" mass="11278">MPNDSPLTGQEGAKLTSQLIRQRIYNPTQRRLDDSTSESLELRGRGVLETSRRERYELGISSPKGAILRDRDPSTGGGQVRASYGSCEVGICGWHGSEASNAQG</sequence>
<name>B0DSY5_LACBS</name>
<dbReference type="KEGG" id="lbc:LACBIDRAFT_309732"/>
<reference evidence="1 2" key="1">
    <citation type="journal article" date="2008" name="Nature">
        <title>The genome of Laccaria bicolor provides insights into mycorrhizal symbiosis.</title>
        <authorList>
            <person name="Martin F."/>
            <person name="Aerts A."/>
            <person name="Ahren D."/>
            <person name="Brun A."/>
            <person name="Danchin E.G.J."/>
            <person name="Duchaussoy F."/>
            <person name="Gibon J."/>
            <person name="Kohler A."/>
            <person name="Lindquist E."/>
            <person name="Pereda V."/>
            <person name="Salamov A."/>
            <person name="Shapiro H.J."/>
            <person name="Wuyts J."/>
            <person name="Blaudez D."/>
            <person name="Buee M."/>
            <person name="Brokstein P."/>
            <person name="Canbaeck B."/>
            <person name="Cohen D."/>
            <person name="Courty P.E."/>
            <person name="Coutinho P.M."/>
            <person name="Delaruelle C."/>
            <person name="Detter J.C."/>
            <person name="Deveau A."/>
            <person name="DiFazio S."/>
            <person name="Duplessis S."/>
            <person name="Fraissinet-Tachet L."/>
            <person name="Lucic E."/>
            <person name="Frey-Klett P."/>
            <person name="Fourrey C."/>
            <person name="Feussner I."/>
            <person name="Gay G."/>
            <person name="Grimwood J."/>
            <person name="Hoegger P.J."/>
            <person name="Jain P."/>
            <person name="Kilaru S."/>
            <person name="Labbe J."/>
            <person name="Lin Y.C."/>
            <person name="Legue V."/>
            <person name="Le Tacon F."/>
            <person name="Marmeisse R."/>
            <person name="Melayah D."/>
            <person name="Montanini B."/>
            <person name="Muratet M."/>
            <person name="Nehls U."/>
            <person name="Niculita-Hirzel H."/>
            <person name="Oudot-Le Secq M.P."/>
            <person name="Peter M."/>
            <person name="Quesneville H."/>
            <person name="Rajashekar B."/>
            <person name="Reich M."/>
            <person name="Rouhier N."/>
            <person name="Schmutz J."/>
            <person name="Yin T."/>
            <person name="Chalot M."/>
            <person name="Henrissat B."/>
            <person name="Kuees U."/>
            <person name="Lucas S."/>
            <person name="Van de Peer Y."/>
            <person name="Podila G.K."/>
            <person name="Polle A."/>
            <person name="Pukkila P.J."/>
            <person name="Richardson P.M."/>
            <person name="Rouze P."/>
            <person name="Sanders I.R."/>
            <person name="Stajich J.E."/>
            <person name="Tunlid A."/>
            <person name="Tuskan G."/>
            <person name="Grigoriev I.V."/>
        </authorList>
    </citation>
    <scope>NUCLEOTIDE SEQUENCE [LARGE SCALE GENOMIC DNA]</scope>
    <source>
        <strain evidence="2">S238N-H82 / ATCC MYA-4686</strain>
    </source>
</reference>
<accession>B0DSY5</accession>